<sequence>MTIETESLGILQQSVERLAQGFEQLPAYRPEYDRERAESVLLQVAEKMWDNYPYPHPQYAGQMLKPPHPVARMAYMLAMWINPNNHALDGGKASSAMEKEVVAEIARMFGWDNCLGHLTGGGTLANLEALWIANQQHPGKTIVASAQAHYTHNRICGVLQIPFRSVPVDDRARMDVGALARILEQEEVGTVVVTLGTTGVGSVDPLPEILELQRRYGFRIHVDSAYGGYYRLVDTLPPDAVAAYTQISQVDSIVVDPHKHGLQPYGCGCVLFRDPEVGRFYKHDSPYTYFSSDELHLGEISLECSRAGASAVALWATMQMYPLTTDGEFADGLRACRQAAVMLHRRLKEDPRFITPLEPDLDIVIWAPKAESTGAISKLSQQVFEQAEARDLYLATFSFPSELVKKACPEIEIDTPYTTCLRSSLMKPEHLGWIEEIWRILDEAQENLA</sequence>
<comment type="cofactor">
    <cofactor evidence="1 4">
        <name>pyridoxal 5'-phosphate</name>
        <dbReference type="ChEBI" id="CHEBI:597326"/>
    </cofactor>
</comment>
<evidence type="ECO:0000256" key="3">
    <source>
        <dbReference type="ARBA" id="ARBA00023239"/>
    </source>
</evidence>
<dbReference type="Pfam" id="PF00282">
    <property type="entry name" value="Pyridoxal_deC"/>
    <property type="match status" value="1"/>
</dbReference>
<comment type="similarity">
    <text evidence="4">Belongs to the group II decarboxylase family.</text>
</comment>
<evidence type="ECO:0000313" key="6">
    <source>
        <dbReference type="Proteomes" id="UP000313645"/>
    </source>
</evidence>
<dbReference type="InterPro" id="IPR015424">
    <property type="entry name" value="PyrdxlP-dep_Trfase"/>
</dbReference>
<comment type="caution">
    <text evidence="5">The sequence shown here is derived from an EMBL/GenBank/DDBJ whole genome shotgun (WGS) entry which is preliminary data.</text>
</comment>
<proteinExistence type="inferred from homology"/>
<dbReference type="InterPro" id="IPR021115">
    <property type="entry name" value="Pyridoxal-P_BS"/>
</dbReference>
<dbReference type="InterPro" id="IPR050477">
    <property type="entry name" value="GrpII_AminoAcid_Decarb"/>
</dbReference>
<dbReference type="Gene3D" id="3.40.640.10">
    <property type="entry name" value="Type I PLP-dependent aspartate aminotransferase-like (Major domain)"/>
    <property type="match status" value="1"/>
</dbReference>
<keyword evidence="5" id="KW-0808">Transferase</keyword>
<protein>
    <submittedName>
        <fullName evidence="5">Aspartate aminotransferase family protein</fullName>
    </submittedName>
</protein>
<reference evidence="5 6" key="1">
    <citation type="submission" date="2019-02" db="EMBL/GenBank/DDBJ databases">
        <title>Marinobacter halodurans sp. nov., a marine bacterium isolated from sea tidal flat.</title>
        <authorList>
            <person name="Yoo Y."/>
            <person name="Lee D.W."/>
            <person name="Kim B.S."/>
            <person name="Kim J.-J."/>
        </authorList>
    </citation>
    <scope>NUCLEOTIDE SEQUENCE [LARGE SCALE GENOMIC DNA]</scope>
    <source>
        <strain evidence="5 6">YJ-S3-2</strain>
    </source>
</reference>
<evidence type="ECO:0000256" key="2">
    <source>
        <dbReference type="ARBA" id="ARBA00022898"/>
    </source>
</evidence>
<evidence type="ECO:0000313" key="5">
    <source>
        <dbReference type="EMBL" id="TBW46893.1"/>
    </source>
</evidence>
<dbReference type="PANTHER" id="PTHR42735">
    <property type="match status" value="1"/>
</dbReference>
<keyword evidence="6" id="KW-1185">Reference proteome</keyword>
<dbReference type="RefSeq" id="WP_131484198.1">
    <property type="nucleotide sequence ID" value="NZ_SJDL01000076.1"/>
</dbReference>
<dbReference type="SUPFAM" id="SSF53383">
    <property type="entry name" value="PLP-dependent transferases"/>
    <property type="match status" value="1"/>
</dbReference>
<organism evidence="5 6">
    <name type="scientific">Marinobacter halodurans</name>
    <dbReference type="NCBI Taxonomy" id="2528979"/>
    <lineage>
        <taxon>Bacteria</taxon>
        <taxon>Pseudomonadati</taxon>
        <taxon>Pseudomonadota</taxon>
        <taxon>Gammaproteobacteria</taxon>
        <taxon>Pseudomonadales</taxon>
        <taxon>Marinobacteraceae</taxon>
        <taxon>Marinobacter</taxon>
    </lineage>
</organism>
<dbReference type="PANTHER" id="PTHR42735:SF4">
    <property type="entry name" value="PYRIDOXAL PHOSPHATE-DEPENDENT DECARBOXYLASE FAMILY PROTEIN"/>
    <property type="match status" value="1"/>
</dbReference>
<accession>A0ABY1ZDI5</accession>
<keyword evidence="2 4" id="KW-0663">Pyridoxal phosphate</keyword>
<dbReference type="PROSITE" id="PS00392">
    <property type="entry name" value="DDC_GAD_HDC_YDC"/>
    <property type="match status" value="1"/>
</dbReference>
<dbReference type="EMBL" id="SJDL01000076">
    <property type="protein sequence ID" value="TBW46893.1"/>
    <property type="molecule type" value="Genomic_DNA"/>
</dbReference>
<evidence type="ECO:0000256" key="4">
    <source>
        <dbReference type="RuleBase" id="RU000382"/>
    </source>
</evidence>
<dbReference type="Proteomes" id="UP000313645">
    <property type="component" value="Unassembled WGS sequence"/>
</dbReference>
<gene>
    <name evidence="5" type="ORF">EZI54_22970</name>
</gene>
<name>A0ABY1ZDI5_9GAMM</name>
<evidence type="ECO:0000256" key="1">
    <source>
        <dbReference type="ARBA" id="ARBA00001933"/>
    </source>
</evidence>
<keyword evidence="3 4" id="KW-0456">Lyase</keyword>
<dbReference type="GO" id="GO:0008483">
    <property type="term" value="F:transaminase activity"/>
    <property type="evidence" value="ECO:0007669"/>
    <property type="project" value="UniProtKB-KW"/>
</dbReference>
<dbReference type="InterPro" id="IPR002129">
    <property type="entry name" value="PyrdxlP-dep_de-COase"/>
</dbReference>
<dbReference type="InterPro" id="IPR015421">
    <property type="entry name" value="PyrdxlP-dep_Trfase_major"/>
</dbReference>
<keyword evidence="5" id="KW-0032">Aminotransferase</keyword>